<accession>A0A520S6C5</accession>
<dbReference type="Proteomes" id="UP000320404">
    <property type="component" value="Unassembled WGS sequence"/>
</dbReference>
<organism evidence="5 6">
    <name type="scientific">OM182 bacterium</name>
    <dbReference type="NCBI Taxonomy" id="2510334"/>
    <lineage>
        <taxon>Bacteria</taxon>
        <taxon>Pseudomonadati</taxon>
        <taxon>Pseudomonadota</taxon>
        <taxon>Gammaproteobacteria</taxon>
        <taxon>OMG group</taxon>
        <taxon>OM182 clade</taxon>
    </lineage>
</organism>
<keyword evidence="2 5" id="KW-0808">Transferase</keyword>
<dbReference type="AlphaFoldDB" id="A0A520S6C5"/>
<evidence type="ECO:0000313" key="6">
    <source>
        <dbReference type="Proteomes" id="UP000320404"/>
    </source>
</evidence>
<dbReference type="Gene3D" id="3.40.630.30">
    <property type="match status" value="1"/>
</dbReference>
<comment type="caution">
    <text evidence="5">The sequence shown here is derived from an EMBL/GenBank/DDBJ whole genome shotgun (WGS) entry which is preliminary data.</text>
</comment>
<dbReference type="Pfam" id="PF00583">
    <property type="entry name" value="Acetyltransf_1"/>
    <property type="match status" value="1"/>
</dbReference>
<dbReference type="GO" id="GO:0008080">
    <property type="term" value="F:N-acetyltransferase activity"/>
    <property type="evidence" value="ECO:0007669"/>
    <property type="project" value="UniProtKB-ARBA"/>
</dbReference>
<reference evidence="5 6" key="1">
    <citation type="submission" date="2019-02" db="EMBL/GenBank/DDBJ databases">
        <title>Prokaryotic population dynamics and viral predation in marine succession experiment using metagenomics: the confinement effect.</title>
        <authorList>
            <person name="Haro-Moreno J.M."/>
            <person name="Rodriguez-Valera F."/>
            <person name="Lopez-Perez M."/>
        </authorList>
    </citation>
    <scope>NUCLEOTIDE SEQUENCE [LARGE SCALE GENOMIC DNA]</scope>
    <source>
        <strain evidence="5">MED-G158</strain>
    </source>
</reference>
<evidence type="ECO:0000259" key="4">
    <source>
        <dbReference type="PROSITE" id="PS51186"/>
    </source>
</evidence>
<dbReference type="InterPro" id="IPR051016">
    <property type="entry name" value="Diverse_Substrate_AcTransf"/>
</dbReference>
<dbReference type="PANTHER" id="PTHR10545">
    <property type="entry name" value="DIAMINE N-ACETYLTRANSFERASE"/>
    <property type="match status" value="1"/>
</dbReference>
<dbReference type="PROSITE" id="PS51186">
    <property type="entry name" value="GNAT"/>
    <property type="match status" value="1"/>
</dbReference>
<name>A0A520S6C5_9GAMM</name>
<dbReference type="InterPro" id="IPR000182">
    <property type="entry name" value="GNAT_dom"/>
</dbReference>
<evidence type="ECO:0000256" key="3">
    <source>
        <dbReference type="ARBA" id="ARBA00023315"/>
    </source>
</evidence>
<evidence type="ECO:0000256" key="2">
    <source>
        <dbReference type="ARBA" id="ARBA00022679"/>
    </source>
</evidence>
<dbReference type="FunFam" id="3.40.630.30:FF:000064">
    <property type="entry name" value="GNAT family acetyltransferase"/>
    <property type="match status" value="1"/>
</dbReference>
<sequence length="169" mass="19130">MTIATALPDFVLRTASINDCQQILDFIKELAEYEKLSHEVVATVATLEETLFGEVSYAQAVLGEYQGKAVGYALFFHNFSTFTGRPGIYLEDLYVQPEMRGKGFGKCLLSYLAKLAVEKRCTRVEWSVLDWNEPSIQFYRSIGAAPMDEWTVQRLDGDELTKFANEFVS</sequence>
<proteinExistence type="inferred from homology"/>
<dbReference type="SUPFAM" id="SSF55729">
    <property type="entry name" value="Acyl-CoA N-acyltransferases (Nat)"/>
    <property type="match status" value="1"/>
</dbReference>
<evidence type="ECO:0000313" key="5">
    <source>
        <dbReference type="EMBL" id="RZO78033.1"/>
    </source>
</evidence>
<gene>
    <name evidence="5" type="ORF">EVA69_01055</name>
</gene>
<dbReference type="CDD" id="cd04301">
    <property type="entry name" value="NAT_SF"/>
    <property type="match status" value="1"/>
</dbReference>
<dbReference type="InterPro" id="IPR016181">
    <property type="entry name" value="Acyl_CoA_acyltransferase"/>
</dbReference>
<dbReference type="PANTHER" id="PTHR10545:SF29">
    <property type="entry name" value="GH14572P-RELATED"/>
    <property type="match status" value="1"/>
</dbReference>
<protein>
    <submittedName>
        <fullName evidence="5">GNAT family N-acetyltransferase</fullName>
    </submittedName>
</protein>
<dbReference type="EMBL" id="SHAH01000007">
    <property type="protein sequence ID" value="RZO78033.1"/>
    <property type="molecule type" value="Genomic_DNA"/>
</dbReference>
<evidence type="ECO:0000256" key="1">
    <source>
        <dbReference type="ARBA" id="ARBA00008694"/>
    </source>
</evidence>
<keyword evidence="3" id="KW-0012">Acyltransferase</keyword>
<feature type="domain" description="N-acetyltransferase" evidence="4">
    <location>
        <begin position="10"/>
        <end position="165"/>
    </location>
</feature>
<comment type="similarity">
    <text evidence="1">Belongs to the acetyltransferase family.</text>
</comment>